<dbReference type="InParanoid" id="A0A1V9XMF6"/>
<feature type="compositionally biased region" description="Polar residues" evidence="1">
    <location>
        <begin position="84"/>
        <end position="109"/>
    </location>
</feature>
<dbReference type="Proteomes" id="UP000192247">
    <property type="component" value="Unassembled WGS sequence"/>
</dbReference>
<dbReference type="EMBL" id="MNPL01007594">
    <property type="protein sequence ID" value="OQR74666.1"/>
    <property type="molecule type" value="Genomic_DNA"/>
</dbReference>
<organism evidence="2 3">
    <name type="scientific">Tropilaelaps mercedesae</name>
    <dbReference type="NCBI Taxonomy" id="418985"/>
    <lineage>
        <taxon>Eukaryota</taxon>
        <taxon>Metazoa</taxon>
        <taxon>Ecdysozoa</taxon>
        <taxon>Arthropoda</taxon>
        <taxon>Chelicerata</taxon>
        <taxon>Arachnida</taxon>
        <taxon>Acari</taxon>
        <taxon>Parasitiformes</taxon>
        <taxon>Mesostigmata</taxon>
        <taxon>Gamasina</taxon>
        <taxon>Dermanyssoidea</taxon>
        <taxon>Laelapidae</taxon>
        <taxon>Tropilaelaps</taxon>
    </lineage>
</organism>
<protein>
    <submittedName>
        <fullName evidence="2">Uncharacterized protein</fullName>
    </submittedName>
</protein>
<gene>
    <name evidence="2" type="ORF">BIW11_03390</name>
</gene>
<dbReference type="OrthoDB" id="10042846at2759"/>
<name>A0A1V9XMF6_9ACAR</name>
<proteinExistence type="predicted"/>
<feature type="region of interest" description="Disordered" evidence="1">
    <location>
        <begin position="1"/>
        <end position="137"/>
    </location>
</feature>
<comment type="caution">
    <text evidence="2">The sequence shown here is derived from an EMBL/GenBank/DDBJ whole genome shotgun (WGS) entry which is preliminary data.</text>
</comment>
<feature type="compositionally biased region" description="Pro residues" evidence="1">
    <location>
        <begin position="10"/>
        <end position="20"/>
    </location>
</feature>
<evidence type="ECO:0000313" key="3">
    <source>
        <dbReference type="Proteomes" id="UP000192247"/>
    </source>
</evidence>
<reference evidence="2 3" key="1">
    <citation type="journal article" date="2017" name="Gigascience">
        <title>Draft genome of the honey bee ectoparasitic mite, Tropilaelaps mercedesae, is shaped by the parasitic life history.</title>
        <authorList>
            <person name="Dong X."/>
            <person name="Armstrong S.D."/>
            <person name="Xia D."/>
            <person name="Makepeace B.L."/>
            <person name="Darby A.C."/>
            <person name="Kadowaki T."/>
        </authorList>
    </citation>
    <scope>NUCLEOTIDE SEQUENCE [LARGE SCALE GENOMIC DNA]</scope>
    <source>
        <strain evidence="2">Wuxi-XJTLU</strain>
    </source>
</reference>
<accession>A0A1V9XMF6</accession>
<keyword evidence="3" id="KW-1185">Reference proteome</keyword>
<dbReference type="AlphaFoldDB" id="A0A1V9XMF6"/>
<evidence type="ECO:0000313" key="2">
    <source>
        <dbReference type="EMBL" id="OQR74666.1"/>
    </source>
</evidence>
<sequence length="185" mass="20477">MQQRQVPQPEKSPVPPPAPAPRKTWKSQSMYIPQGRSDSPPVPAVLNRMRQRRRSSDELNSTHESVARGSTGGEDNEKDFADDTSLNVVPTPRVSTGHSRAMGLSTSYGSLVPYKSQTDDQTEDPCGTPEDTTLESCREGRTVGSVNDQKRILSQLSALRQTLLMKRQELENSISTPRMARKAKT</sequence>
<evidence type="ECO:0000256" key="1">
    <source>
        <dbReference type="SAM" id="MobiDB-lite"/>
    </source>
</evidence>